<proteinExistence type="predicted"/>
<dbReference type="KEGG" id="msd:MYSTI_05303"/>
<dbReference type="NCBIfam" id="NF033852">
    <property type="entry name" value="fulvocin_rel"/>
    <property type="match status" value="1"/>
</dbReference>
<dbReference type="Proteomes" id="UP000011131">
    <property type="component" value="Chromosome"/>
</dbReference>
<evidence type="ECO:0000313" key="2">
    <source>
        <dbReference type="EMBL" id="AGC46583.1"/>
    </source>
</evidence>
<dbReference type="OrthoDB" id="3689067at2"/>
<name>L7UEV1_MYXSD</name>
<accession>L7UEV1</accession>
<protein>
    <recommendedName>
        <fullName evidence="4">Bacteriocin fulvocin C-related protein</fullName>
    </recommendedName>
</protein>
<dbReference type="EMBL" id="CP004025">
    <property type="protein sequence ID" value="AGC46583.1"/>
    <property type="molecule type" value="Genomic_DNA"/>
</dbReference>
<reference evidence="2 3" key="1">
    <citation type="journal article" date="2013" name="Genome Announc.">
        <title>Complete genome sequence of Myxococcus stipitatus strain DSM 14675, a fruiting myxobacterium.</title>
        <authorList>
            <person name="Huntley S."/>
            <person name="Kneip S."/>
            <person name="Treuner-Lange A."/>
            <person name="Sogaard-Andersen L."/>
        </authorList>
    </citation>
    <scope>NUCLEOTIDE SEQUENCE [LARGE SCALE GENOMIC DNA]</scope>
    <source>
        <strain evidence="3">DSM 14675 / JCM 12634 / Mx s8</strain>
    </source>
</reference>
<dbReference type="HOGENOM" id="CLU_089284_0_0_7"/>
<evidence type="ECO:0000256" key="1">
    <source>
        <dbReference type="SAM" id="SignalP"/>
    </source>
</evidence>
<dbReference type="STRING" id="1278073.MYSTI_05303"/>
<dbReference type="RefSeq" id="WP_015350839.1">
    <property type="nucleotide sequence ID" value="NC_020126.1"/>
</dbReference>
<dbReference type="PATRIC" id="fig|1278073.3.peg.5378"/>
<feature type="signal peptide" evidence="1">
    <location>
        <begin position="1"/>
        <end position="22"/>
    </location>
</feature>
<organism evidence="2 3">
    <name type="scientific">Myxococcus stipitatus (strain DSM 14675 / JCM 12634 / Mx s8)</name>
    <dbReference type="NCBI Taxonomy" id="1278073"/>
    <lineage>
        <taxon>Bacteria</taxon>
        <taxon>Pseudomonadati</taxon>
        <taxon>Myxococcota</taxon>
        <taxon>Myxococcia</taxon>
        <taxon>Myxococcales</taxon>
        <taxon>Cystobacterineae</taxon>
        <taxon>Myxococcaceae</taxon>
        <taxon>Myxococcus</taxon>
    </lineage>
</organism>
<keyword evidence="1" id="KW-0732">Signal</keyword>
<evidence type="ECO:0008006" key="4">
    <source>
        <dbReference type="Google" id="ProtNLM"/>
    </source>
</evidence>
<evidence type="ECO:0000313" key="3">
    <source>
        <dbReference type="Proteomes" id="UP000011131"/>
    </source>
</evidence>
<keyword evidence="3" id="KW-1185">Reference proteome</keyword>
<dbReference type="AlphaFoldDB" id="L7UEV1"/>
<sequence>MSLLATLVLGGALVVSPTQARAEDSCSAAQEQIQAWLDANKETLPTTLDDISRYPMEYRRAIQGALSPQQRVALWREHLRRYIASHPQLNARQLAALDLAMATLTPELYTPVDTPELLRAQAAMRDAFDPKEARLIVSTLGPPDASSAEESAAPICQCNRSDAWCGDFSCRAYSCRSTTSGCGWFNRKACNGLCG</sequence>
<gene>
    <name evidence="2" type="ordered locus">MYSTI_05303</name>
</gene>
<dbReference type="eggNOG" id="COG3200">
    <property type="taxonomic scope" value="Bacteria"/>
</dbReference>
<feature type="chain" id="PRO_5003984269" description="Bacteriocin fulvocin C-related protein" evidence="1">
    <location>
        <begin position="23"/>
        <end position="195"/>
    </location>
</feature>